<organism evidence="2">
    <name type="scientific">Brugia timori</name>
    <dbReference type="NCBI Taxonomy" id="42155"/>
    <lineage>
        <taxon>Eukaryota</taxon>
        <taxon>Metazoa</taxon>
        <taxon>Ecdysozoa</taxon>
        <taxon>Nematoda</taxon>
        <taxon>Chromadorea</taxon>
        <taxon>Rhabditida</taxon>
        <taxon>Spirurina</taxon>
        <taxon>Spiruromorpha</taxon>
        <taxon>Filarioidea</taxon>
        <taxon>Onchocercidae</taxon>
        <taxon>Brugia</taxon>
    </lineage>
</organism>
<proteinExistence type="predicted"/>
<protein>
    <submittedName>
        <fullName evidence="2">Uncharacterized protein</fullName>
    </submittedName>
</protein>
<dbReference type="WBParaSite" id="BTMF_0000512901-mRNA-1">
    <property type="protein sequence ID" value="BTMF_0000512901-mRNA-1"/>
    <property type="gene ID" value="BTMF_0000512901"/>
</dbReference>
<sequence length="87" mass="9807">MECLLCNIAETCGMLVLATVIPQSSVSRGIPLYIVFIGAHVFQWLPSGFFLLTYVYLVLGILIMHYSLHRALSLFICVLIIFFFAFS</sequence>
<keyword evidence="1" id="KW-0812">Transmembrane</keyword>
<keyword evidence="1" id="KW-1133">Transmembrane helix</keyword>
<evidence type="ECO:0000256" key="1">
    <source>
        <dbReference type="SAM" id="Phobius"/>
    </source>
</evidence>
<name>A0A0R3QFI3_9BILA</name>
<evidence type="ECO:0000313" key="2">
    <source>
        <dbReference type="WBParaSite" id="BTMF_0000512901-mRNA-1"/>
    </source>
</evidence>
<keyword evidence="1" id="KW-0472">Membrane</keyword>
<dbReference type="AlphaFoldDB" id="A0A0R3QFI3"/>
<accession>A0A0R3QFI3</accession>
<reference evidence="2" key="1">
    <citation type="submission" date="2017-02" db="UniProtKB">
        <authorList>
            <consortium name="WormBaseParasite"/>
        </authorList>
    </citation>
    <scope>IDENTIFICATION</scope>
</reference>
<feature type="transmembrane region" description="Helical" evidence="1">
    <location>
        <begin position="32"/>
        <end position="56"/>
    </location>
</feature>
<feature type="transmembrane region" description="Helical" evidence="1">
    <location>
        <begin position="68"/>
        <end position="86"/>
    </location>
</feature>